<dbReference type="PANTHER" id="PTHR48010:SF76">
    <property type="entry name" value="INACTIVE RECEPTOR KINASE RLK902-RELATED"/>
    <property type="match status" value="1"/>
</dbReference>
<dbReference type="Proteomes" id="UP001552299">
    <property type="component" value="Unassembled WGS sequence"/>
</dbReference>
<comment type="caution">
    <text evidence="3">The sequence shown here is derived from an EMBL/GenBank/DDBJ whole genome shotgun (WGS) entry which is preliminary data.</text>
</comment>
<dbReference type="EMBL" id="JANQDX010000007">
    <property type="protein sequence ID" value="KAL0921559.1"/>
    <property type="molecule type" value="Genomic_DNA"/>
</dbReference>
<sequence length="275" mass="30841">MGSSSFSFHDLRFFFLPTDFRICASSFPISCNGCRRLVVYFQHFLYHVPEIRYLSFHGGHSFLHCGNRRSGRTSLNWETRISIAQSAARGIGYIHSTSPTASHGNIKSSNIFFNKSHTACVSDNGLAALVNPSSSPSLVSGYRAPELTKFLKISQKADVYSFGVLLLELLTGKSPEEGFNLPQLVQEVLREEWSTDVLDLELLRQQNVEEMVQLLQIAINCTVRYPDSRPSMQEVMAQIEVISSRSRDAVEAQAQQQEEEEEEEVVLSGNEAVNL</sequence>
<accession>A0ABD0V8M5</accession>
<evidence type="ECO:0000313" key="3">
    <source>
        <dbReference type="EMBL" id="KAL0921559.1"/>
    </source>
</evidence>
<dbReference type="InterPro" id="IPR001245">
    <property type="entry name" value="Ser-Thr/Tyr_kinase_cat_dom"/>
</dbReference>
<reference evidence="3 4" key="1">
    <citation type="journal article" date="2024" name="Plant Biotechnol. J.">
        <title>Dendrobium thyrsiflorum genome and its molecular insights into genes involved in important horticultural traits.</title>
        <authorList>
            <person name="Chen B."/>
            <person name="Wang J.Y."/>
            <person name="Zheng P.J."/>
            <person name="Li K.L."/>
            <person name="Liang Y.M."/>
            <person name="Chen X.F."/>
            <person name="Zhang C."/>
            <person name="Zhao X."/>
            <person name="He X."/>
            <person name="Zhang G.Q."/>
            <person name="Liu Z.J."/>
            <person name="Xu Q."/>
        </authorList>
    </citation>
    <scope>NUCLEOTIDE SEQUENCE [LARGE SCALE GENOMIC DNA]</scope>
    <source>
        <strain evidence="3">GZMU011</strain>
    </source>
</reference>
<name>A0ABD0V8M5_DENTH</name>
<proteinExistence type="predicted"/>
<evidence type="ECO:0000256" key="1">
    <source>
        <dbReference type="SAM" id="MobiDB-lite"/>
    </source>
</evidence>
<dbReference type="PANTHER" id="PTHR48010">
    <property type="entry name" value="OS05G0588300 PROTEIN"/>
    <property type="match status" value="1"/>
</dbReference>
<dbReference type="SUPFAM" id="SSF56112">
    <property type="entry name" value="Protein kinase-like (PK-like)"/>
    <property type="match status" value="1"/>
</dbReference>
<dbReference type="InterPro" id="IPR050994">
    <property type="entry name" value="At_inactive_RLKs"/>
</dbReference>
<evidence type="ECO:0000313" key="4">
    <source>
        <dbReference type="Proteomes" id="UP001552299"/>
    </source>
</evidence>
<keyword evidence="4" id="KW-1185">Reference proteome</keyword>
<gene>
    <name evidence="3" type="ORF">M5K25_008644</name>
</gene>
<dbReference type="InterPro" id="IPR011009">
    <property type="entry name" value="Kinase-like_dom_sf"/>
</dbReference>
<dbReference type="Gene3D" id="1.10.510.10">
    <property type="entry name" value="Transferase(Phosphotransferase) domain 1"/>
    <property type="match status" value="1"/>
</dbReference>
<dbReference type="PROSITE" id="PS50011">
    <property type="entry name" value="PROTEIN_KINASE_DOM"/>
    <property type="match status" value="1"/>
</dbReference>
<dbReference type="AlphaFoldDB" id="A0ABD0V8M5"/>
<protein>
    <recommendedName>
        <fullName evidence="2">Protein kinase domain-containing protein</fullName>
    </recommendedName>
</protein>
<organism evidence="3 4">
    <name type="scientific">Dendrobium thyrsiflorum</name>
    <name type="common">Pinecone-like raceme dendrobium</name>
    <name type="synonym">Orchid</name>
    <dbReference type="NCBI Taxonomy" id="117978"/>
    <lineage>
        <taxon>Eukaryota</taxon>
        <taxon>Viridiplantae</taxon>
        <taxon>Streptophyta</taxon>
        <taxon>Embryophyta</taxon>
        <taxon>Tracheophyta</taxon>
        <taxon>Spermatophyta</taxon>
        <taxon>Magnoliopsida</taxon>
        <taxon>Liliopsida</taxon>
        <taxon>Asparagales</taxon>
        <taxon>Orchidaceae</taxon>
        <taxon>Epidendroideae</taxon>
        <taxon>Malaxideae</taxon>
        <taxon>Dendrobiinae</taxon>
        <taxon>Dendrobium</taxon>
    </lineage>
</organism>
<dbReference type="Pfam" id="PF07714">
    <property type="entry name" value="PK_Tyr_Ser-Thr"/>
    <property type="match status" value="1"/>
</dbReference>
<evidence type="ECO:0000259" key="2">
    <source>
        <dbReference type="PROSITE" id="PS50011"/>
    </source>
</evidence>
<feature type="domain" description="Protein kinase" evidence="2">
    <location>
        <begin position="1"/>
        <end position="242"/>
    </location>
</feature>
<feature type="region of interest" description="Disordered" evidence="1">
    <location>
        <begin position="250"/>
        <end position="275"/>
    </location>
</feature>
<dbReference type="InterPro" id="IPR000719">
    <property type="entry name" value="Prot_kinase_dom"/>
</dbReference>